<evidence type="ECO:0000313" key="2">
    <source>
        <dbReference type="Proteomes" id="UP000823982"/>
    </source>
</evidence>
<dbReference type="PRINTS" id="PR00413">
    <property type="entry name" value="HADHALOGNASE"/>
</dbReference>
<reference evidence="1" key="2">
    <citation type="journal article" date="2021" name="PeerJ">
        <title>Extensive microbial diversity within the chicken gut microbiome revealed by metagenomics and culture.</title>
        <authorList>
            <person name="Gilroy R."/>
            <person name="Ravi A."/>
            <person name="Getino M."/>
            <person name="Pursley I."/>
            <person name="Horton D.L."/>
            <person name="Alikhan N.F."/>
            <person name="Baker D."/>
            <person name="Gharbi K."/>
            <person name="Hall N."/>
            <person name="Watson M."/>
            <person name="Adriaenssens E.M."/>
            <person name="Foster-Nyarko E."/>
            <person name="Jarju S."/>
            <person name="Secka A."/>
            <person name="Antonio M."/>
            <person name="Oren A."/>
            <person name="Chaudhuri R.R."/>
            <person name="La Ragione R."/>
            <person name="Hildebrand F."/>
            <person name="Pallen M.J."/>
        </authorList>
    </citation>
    <scope>NUCLEOTIDE SEQUENCE</scope>
    <source>
        <strain evidence="1">CHK157-1446</strain>
    </source>
</reference>
<reference evidence="1" key="1">
    <citation type="submission" date="2020-10" db="EMBL/GenBank/DDBJ databases">
        <authorList>
            <person name="Gilroy R."/>
        </authorList>
    </citation>
    <scope>NUCLEOTIDE SEQUENCE</scope>
    <source>
        <strain evidence="1">CHK157-1446</strain>
    </source>
</reference>
<dbReference type="SFLD" id="SFLDG01129">
    <property type="entry name" value="C1.5:_HAD__Beta-PGM__Phosphata"/>
    <property type="match status" value="1"/>
</dbReference>
<dbReference type="AlphaFoldDB" id="A0A9D1EP07"/>
<comment type="caution">
    <text evidence="1">The sequence shown here is derived from an EMBL/GenBank/DDBJ whole genome shotgun (WGS) entry which is preliminary data.</text>
</comment>
<dbReference type="InterPro" id="IPR023198">
    <property type="entry name" value="PGP-like_dom2"/>
</dbReference>
<dbReference type="EMBL" id="DVIR01000047">
    <property type="protein sequence ID" value="HIS24783.1"/>
    <property type="molecule type" value="Genomic_DNA"/>
</dbReference>
<dbReference type="InterPro" id="IPR050155">
    <property type="entry name" value="HAD-like_hydrolase_sf"/>
</dbReference>
<dbReference type="GO" id="GO:0008967">
    <property type="term" value="F:phosphoglycolate phosphatase activity"/>
    <property type="evidence" value="ECO:0007669"/>
    <property type="project" value="TreeGrafter"/>
</dbReference>
<accession>A0A9D1EP07</accession>
<organism evidence="1 2">
    <name type="scientific">Candidatus Faeciplasma gallinarum</name>
    <dbReference type="NCBI Taxonomy" id="2840799"/>
    <lineage>
        <taxon>Bacteria</taxon>
        <taxon>Bacillati</taxon>
        <taxon>Bacillota</taxon>
        <taxon>Clostridia</taxon>
        <taxon>Eubacteriales</taxon>
        <taxon>Oscillospiraceae</taxon>
        <taxon>Oscillospiraceae incertae sedis</taxon>
        <taxon>Candidatus Faeciplasma</taxon>
    </lineage>
</organism>
<dbReference type="InterPro" id="IPR023214">
    <property type="entry name" value="HAD_sf"/>
</dbReference>
<proteinExistence type="predicted"/>
<name>A0A9D1EP07_9FIRM</name>
<dbReference type="SUPFAM" id="SSF56784">
    <property type="entry name" value="HAD-like"/>
    <property type="match status" value="1"/>
</dbReference>
<dbReference type="PANTHER" id="PTHR43434">
    <property type="entry name" value="PHOSPHOGLYCOLATE PHOSPHATASE"/>
    <property type="match status" value="1"/>
</dbReference>
<evidence type="ECO:0000313" key="1">
    <source>
        <dbReference type="EMBL" id="HIS24783.1"/>
    </source>
</evidence>
<keyword evidence="1" id="KW-0378">Hydrolase</keyword>
<dbReference type="PANTHER" id="PTHR43434:SF1">
    <property type="entry name" value="PHOSPHOGLYCOLATE PHOSPHATASE"/>
    <property type="match status" value="1"/>
</dbReference>
<sequence length="227" mass="24916">MFSSHDGVKLCIFDLDGTLVNTIRDLGESVSYALEQMGLPTRTMQEYTDFVGNGTLLLVKRSLPDKLSGDEAAIAKAHELFSDYYSKHYADHSAVYSGMAETVAALKEHGVKLCVLTNKPDRFAKEIISGLFDADSFDWVFGSRENVPKKPDPTAELEIMALEGVQKENTVHIGDSDVDVYTAHNAGIKCIGCTWGFRSEQSLEDAKADYIAHRPADILDILGIAHA</sequence>
<dbReference type="Gene3D" id="3.40.50.1000">
    <property type="entry name" value="HAD superfamily/HAD-like"/>
    <property type="match status" value="1"/>
</dbReference>
<gene>
    <name evidence="1" type="ORF">IAD01_05200</name>
</gene>
<dbReference type="Proteomes" id="UP000823982">
    <property type="component" value="Unassembled WGS sequence"/>
</dbReference>
<dbReference type="GO" id="GO:0005829">
    <property type="term" value="C:cytosol"/>
    <property type="evidence" value="ECO:0007669"/>
    <property type="project" value="TreeGrafter"/>
</dbReference>
<dbReference type="SFLD" id="SFLDS00003">
    <property type="entry name" value="Haloacid_Dehalogenase"/>
    <property type="match status" value="1"/>
</dbReference>
<dbReference type="SFLD" id="SFLDG01135">
    <property type="entry name" value="C1.5.6:_HAD__Beta-PGM__Phospha"/>
    <property type="match status" value="1"/>
</dbReference>
<protein>
    <submittedName>
        <fullName evidence="1">HAD-IA family hydrolase</fullName>
    </submittedName>
</protein>
<dbReference type="Gene3D" id="1.10.150.240">
    <property type="entry name" value="Putative phosphatase, domain 2"/>
    <property type="match status" value="1"/>
</dbReference>
<dbReference type="InterPro" id="IPR006439">
    <property type="entry name" value="HAD-SF_hydro_IA"/>
</dbReference>
<dbReference type="InterPro" id="IPR036412">
    <property type="entry name" value="HAD-like_sf"/>
</dbReference>
<dbReference type="Pfam" id="PF13419">
    <property type="entry name" value="HAD_2"/>
    <property type="match status" value="1"/>
</dbReference>
<dbReference type="FunFam" id="3.40.50.1000:FF:000022">
    <property type="entry name" value="Phosphoglycolate phosphatase"/>
    <property type="match status" value="1"/>
</dbReference>
<dbReference type="NCBIfam" id="TIGR01549">
    <property type="entry name" value="HAD-SF-IA-v1"/>
    <property type="match status" value="1"/>
</dbReference>
<dbReference type="GO" id="GO:0006281">
    <property type="term" value="P:DNA repair"/>
    <property type="evidence" value="ECO:0007669"/>
    <property type="project" value="TreeGrafter"/>
</dbReference>
<dbReference type="InterPro" id="IPR041492">
    <property type="entry name" value="HAD_2"/>
</dbReference>